<evidence type="ECO:0000313" key="1">
    <source>
        <dbReference type="EMBL" id="MBX50661.1"/>
    </source>
</evidence>
<protein>
    <submittedName>
        <fullName evidence="1">Uncharacterized protein</fullName>
    </submittedName>
</protein>
<organism evidence="1">
    <name type="scientific">Rhizophora mucronata</name>
    <name type="common">Asiatic mangrove</name>
    <dbReference type="NCBI Taxonomy" id="61149"/>
    <lineage>
        <taxon>Eukaryota</taxon>
        <taxon>Viridiplantae</taxon>
        <taxon>Streptophyta</taxon>
        <taxon>Embryophyta</taxon>
        <taxon>Tracheophyta</taxon>
        <taxon>Spermatophyta</taxon>
        <taxon>Magnoliopsida</taxon>
        <taxon>eudicotyledons</taxon>
        <taxon>Gunneridae</taxon>
        <taxon>Pentapetalae</taxon>
        <taxon>rosids</taxon>
        <taxon>fabids</taxon>
        <taxon>Malpighiales</taxon>
        <taxon>Rhizophoraceae</taxon>
        <taxon>Rhizophora</taxon>
    </lineage>
</organism>
<name>A0A2P2P7Q8_RHIMU</name>
<proteinExistence type="predicted"/>
<reference evidence="1" key="1">
    <citation type="submission" date="2018-02" db="EMBL/GenBank/DDBJ databases">
        <title>Rhizophora mucronata_Transcriptome.</title>
        <authorList>
            <person name="Meera S.P."/>
            <person name="Sreeshan A."/>
            <person name="Augustine A."/>
        </authorList>
    </citation>
    <scope>NUCLEOTIDE SEQUENCE</scope>
    <source>
        <tissue evidence="1">Leaf</tissue>
    </source>
</reference>
<dbReference type="AlphaFoldDB" id="A0A2P2P7Q8"/>
<dbReference type="EMBL" id="GGEC01070177">
    <property type="protein sequence ID" value="MBX50661.1"/>
    <property type="molecule type" value="Transcribed_RNA"/>
</dbReference>
<sequence length="25" mass="3023">MLVKRTRRWSFVSHVDLGQEGFLFL</sequence>
<accession>A0A2P2P7Q8</accession>